<keyword evidence="1" id="KW-0472">Membrane</keyword>
<evidence type="ECO:0000256" key="2">
    <source>
        <dbReference type="SAM" id="SignalP"/>
    </source>
</evidence>
<dbReference type="Pfam" id="PF04213">
    <property type="entry name" value="HtaA"/>
    <property type="match status" value="1"/>
</dbReference>
<name>A0AAU7GGU8_9MICO</name>
<dbReference type="Gene3D" id="2.60.40.10">
    <property type="entry name" value="Immunoglobulins"/>
    <property type="match status" value="1"/>
</dbReference>
<gene>
    <name evidence="5" type="ORF">AAME72_08520</name>
</gene>
<evidence type="ECO:0000259" key="4">
    <source>
        <dbReference type="Pfam" id="PF16640"/>
    </source>
</evidence>
<feature type="transmembrane region" description="Helical" evidence="1">
    <location>
        <begin position="961"/>
        <end position="979"/>
    </location>
</feature>
<dbReference type="InterPro" id="IPR007331">
    <property type="entry name" value="Htaa"/>
</dbReference>
<evidence type="ECO:0000256" key="1">
    <source>
        <dbReference type="SAM" id="Phobius"/>
    </source>
</evidence>
<keyword evidence="1" id="KW-0812">Transmembrane</keyword>
<keyword evidence="2" id="KW-0732">Signal</keyword>
<keyword evidence="1" id="KW-1133">Transmembrane helix</keyword>
<dbReference type="Gene3D" id="2.60.40.230">
    <property type="entry name" value="Neocarzinostatin-like"/>
    <property type="match status" value="2"/>
</dbReference>
<organism evidence="5">
    <name type="scientific">Leifsonia sp. NPDC080035</name>
    <dbReference type="NCBI Taxonomy" id="3143936"/>
    <lineage>
        <taxon>Bacteria</taxon>
        <taxon>Bacillati</taxon>
        <taxon>Actinomycetota</taxon>
        <taxon>Actinomycetes</taxon>
        <taxon>Micrococcales</taxon>
        <taxon>Microbacteriaceae</taxon>
        <taxon>Leifsonia</taxon>
    </lineage>
</organism>
<reference evidence="5" key="1">
    <citation type="submission" date="2024-05" db="EMBL/GenBank/DDBJ databases">
        <title>The Natural Products Discovery Center: Release of the First 8490 Sequenced Strains for Exploring Actinobacteria Biosynthetic Diversity.</title>
        <authorList>
            <person name="Kalkreuter E."/>
            <person name="Kautsar S.A."/>
            <person name="Yang D."/>
            <person name="Bader C.D."/>
            <person name="Teijaro C.N."/>
            <person name="Fluegel L."/>
            <person name="Davis C.M."/>
            <person name="Simpson J.R."/>
            <person name="Lauterbach L."/>
            <person name="Steele A.D."/>
            <person name="Gui C."/>
            <person name="Meng S."/>
            <person name="Li G."/>
            <person name="Viehrig K."/>
            <person name="Ye F."/>
            <person name="Su P."/>
            <person name="Kiefer A.F."/>
            <person name="Nichols A."/>
            <person name="Cepeda A.J."/>
            <person name="Yan W."/>
            <person name="Fan B."/>
            <person name="Jiang Y."/>
            <person name="Adhikari A."/>
            <person name="Zheng C.-J."/>
            <person name="Schuster L."/>
            <person name="Cowan T.M."/>
            <person name="Smanski M.J."/>
            <person name="Chevrette M.G."/>
            <person name="de Carvalho L.P.S."/>
            <person name="Shen B."/>
        </authorList>
    </citation>
    <scope>NUCLEOTIDE SEQUENCE</scope>
    <source>
        <strain evidence="5">NPDC080035</strain>
    </source>
</reference>
<evidence type="ECO:0000313" key="5">
    <source>
        <dbReference type="EMBL" id="XBM49899.1"/>
    </source>
</evidence>
<feature type="signal peptide" evidence="2">
    <location>
        <begin position="1"/>
        <end position="25"/>
    </location>
</feature>
<dbReference type="EMBL" id="CP157390">
    <property type="protein sequence ID" value="XBM49899.1"/>
    <property type="molecule type" value="Genomic_DNA"/>
</dbReference>
<dbReference type="RefSeq" id="WP_348789809.1">
    <property type="nucleotide sequence ID" value="NZ_CP157390.1"/>
</dbReference>
<evidence type="ECO:0000259" key="3">
    <source>
        <dbReference type="Pfam" id="PF04213"/>
    </source>
</evidence>
<dbReference type="SUPFAM" id="SSF49319">
    <property type="entry name" value="Actinoxanthin-like"/>
    <property type="match status" value="2"/>
</dbReference>
<dbReference type="GO" id="GO:0005975">
    <property type="term" value="P:carbohydrate metabolic process"/>
    <property type="evidence" value="ECO:0007669"/>
    <property type="project" value="UniProtKB-ARBA"/>
</dbReference>
<accession>A0AAU7GGU8</accession>
<dbReference type="Pfam" id="PF16640">
    <property type="entry name" value="Big_3_5"/>
    <property type="match status" value="1"/>
</dbReference>
<dbReference type="InterPro" id="IPR032109">
    <property type="entry name" value="Big_3_5"/>
</dbReference>
<proteinExistence type="predicted"/>
<feature type="domain" description="Htaa" evidence="3">
    <location>
        <begin position="774"/>
        <end position="929"/>
    </location>
</feature>
<feature type="domain" description="Bacterial Ig-like" evidence="4">
    <location>
        <begin position="161"/>
        <end position="244"/>
    </location>
</feature>
<dbReference type="InterPro" id="IPR013783">
    <property type="entry name" value="Ig-like_fold"/>
</dbReference>
<dbReference type="AlphaFoldDB" id="A0AAU7GGU8"/>
<protein>
    <submittedName>
        <fullName evidence="5">HtaA domain-containing protein</fullName>
    </submittedName>
</protein>
<sequence>MLAAIVAVALGAAGLGIAGAAPALAAGPAVSAPEVPAAGGTITVTGSGFDTSDPGIYLGVGPAGLAGFYQGSASLLAGQTVWVAVGNTEVGSGDQRTSPMTEDGTFSVRLTIPAPTAEVPAYAIYTSKAHGKGFADPSQNTTTALAFAAPEPQATSLTIASSASTVEEGRSVTLTATVAPAVAGTVAFSDGSASLGSAAVVGGVATLSTSALAPGSHSLGAAFTPADASTAAPSTASVITVTVNAASQPAAASVTLSKASGLDAAGADITVTGSGFAPTGGAVMGVYVGVGPASAKDDPSWFVNAGFYQGVKWVRTVAADGSFSQALTGITGVFASNGRTVDCASEECGVYTFAAHGSSDRTQDTYTPIAFAAAQPQPLPVTVGLSVDPATAVEGTTLTYTATISASGEGSGRPTAFPGTVVFGEGSGATAPDTAYGTVNVTGDTAVFRTSTLPVGAHTLRGWYTPADAGAFGAARSDSVTATVTAKAVPGAPHVTVSPASGIDTTAGVITVTGSGFATTGNGVYLGIAPKSVLSDPNWFLNASYFQGAQWISPSGVAGPRIGSDGRFTTTMTGVTASFSSNGKTVDCLTVECGVFTFGAHGSTDRSQDTYTPIAFAAPTAGAVATRLSISVAGSSVQGAPVDVTVTVTPAAAGTVTLYDRGAVVAKDLRLTMPGATASATASAATVTSAAARIPSTLAAATSSSVTTRVPGLAVGSHAFTASFAPDDRSAFAPSVAASVPHTVTAAGASAGPAAPAAAGTAEPVCVARSVDGATLDWGVKASFRSYISGGIANGSWTLNGVGYEGGRYAWSGGSGSFNPTETRGVVRFPGSVAFTGHDGLLNLVLSNIALRVTGADGATLIADVHSTDMSGTPSDFSGVSFATVALGGATASGSTFAVDGAAATLTADGAKAFAGFYTAGTALDPVSFAFPLGAAVACDSSTAAAGSALASTGSDGAGQWPLIVGVLLLTGVAAVLVAQRRRARATAETV</sequence>
<dbReference type="InterPro" id="IPR027273">
    <property type="entry name" value="Neocarzinostatin-like"/>
</dbReference>
<feature type="chain" id="PRO_5043975032" evidence="2">
    <location>
        <begin position="26"/>
        <end position="991"/>
    </location>
</feature>